<dbReference type="InterPro" id="IPR009057">
    <property type="entry name" value="Homeodomain-like_sf"/>
</dbReference>
<keyword evidence="4" id="KW-0804">Transcription</keyword>
<dbReference type="PROSITE" id="PS50977">
    <property type="entry name" value="HTH_TETR_2"/>
    <property type="match status" value="1"/>
</dbReference>
<reference evidence="8" key="1">
    <citation type="submission" date="2010-03" db="EMBL/GenBank/DDBJ databases">
        <title>The complete chromosome of Tsukamurella paurometabola DSM 20162.</title>
        <authorList>
            <consortium name="US DOE Joint Genome Institute (JGI-PGF)"/>
            <person name="Lucas S."/>
            <person name="Copeland A."/>
            <person name="Lapidus A."/>
            <person name="Glavina del Rio T."/>
            <person name="Dalin E."/>
            <person name="Tice H."/>
            <person name="Bruce D."/>
            <person name="Goodwin L."/>
            <person name="Pitluck S."/>
            <person name="Kyrpides N."/>
            <person name="Mavromatis K."/>
            <person name="Ivanova N."/>
            <person name="Mikhailova N."/>
            <person name="Munk A.C."/>
            <person name="Brettin T."/>
            <person name="Detter J.C."/>
            <person name="Tapia R."/>
            <person name="Han C."/>
            <person name="Larimer F."/>
            <person name="Land M."/>
            <person name="Hauser L."/>
            <person name="Markowitz V."/>
            <person name="Cheng J.-F."/>
            <person name="Hugenholtz P."/>
            <person name="Woyke T."/>
            <person name="Wu D."/>
            <person name="Jando M."/>
            <person name="Brambilla E."/>
            <person name="Klenk H.-P."/>
            <person name="Eisen J.A."/>
        </authorList>
    </citation>
    <scope>NUCLEOTIDE SEQUENCE [LARGE SCALE GENOMIC DNA]</scope>
    <source>
        <strain evidence="8">ATCC 8368 / DSM 20162 / CCUG 35730 / CIP 100753 / JCM 10117 / KCTC 9821 / NBRC 16120 / NCIMB 702349 / NCTC 13040</strain>
    </source>
</reference>
<evidence type="ECO:0000256" key="4">
    <source>
        <dbReference type="ARBA" id="ARBA00023163"/>
    </source>
</evidence>
<evidence type="ECO:0000256" key="1">
    <source>
        <dbReference type="ARBA" id="ARBA00022491"/>
    </source>
</evidence>
<evidence type="ECO:0000256" key="3">
    <source>
        <dbReference type="ARBA" id="ARBA00023125"/>
    </source>
</evidence>
<dbReference type="InterPro" id="IPR001647">
    <property type="entry name" value="HTH_TetR"/>
</dbReference>
<dbReference type="Proteomes" id="UP000001213">
    <property type="component" value="Chromosome"/>
</dbReference>
<dbReference type="STRING" id="521096.Tpau_3495"/>
<dbReference type="SUPFAM" id="SSF46689">
    <property type="entry name" value="Homeodomain-like"/>
    <property type="match status" value="1"/>
</dbReference>
<dbReference type="eggNOG" id="COG1309">
    <property type="taxonomic scope" value="Bacteria"/>
</dbReference>
<dbReference type="SUPFAM" id="SSF48498">
    <property type="entry name" value="Tetracyclin repressor-like, C-terminal domain"/>
    <property type="match status" value="1"/>
</dbReference>
<dbReference type="HOGENOM" id="CLU_069356_15_10_11"/>
<gene>
    <name evidence="7" type="ordered locus">Tpau_3495</name>
</gene>
<dbReference type="AlphaFoldDB" id="D5UX55"/>
<evidence type="ECO:0000313" key="7">
    <source>
        <dbReference type="EMBL" id="ADG80074.1"/>
    </source>
</evidence>
<feature type="domain" description="HTH tetR-type" evidence="6">
    <location>
        <begin position="8"/>
        <end position="68"/>
    </location>
</feature>
<dbReference type="RefSeq" id="WP_013128071.1">
    <property type="nucleotide sequence ID" value="NC_014158.1"/>
</dbReference>
<protein>
    <submittedName>
        <fullName evidence="7">Putative transcriptional regulator, TetR family</fullName>
    </submittedName>
</protein>
<dbReference type="Pfam" id="PF13977">
    <property type="entry name" value="TetR_C_6"/>
    <property type="match status" value="1"/>
</dbReference>
<evidence type="ECO:0000256" key="5">
    <source>
        <dbReference type="PROSITE-ProRule" id="PRU00335"/>
    </source>
</evidence>
<dbReference type="Gene3D" id="1.10.357.10">
    <property type="entry name" value="Tetracycline Repressor, domain 2"/>
    <property type="match status" value="1"/>
</dbReference>
<keyword evidence="2" id="KW-0805">Transcription regulation</keyword>
<dbReference type="InterPro" id="IPR039538">
    <property type="entry name" value="BetI_C"/>
</dbReference>
<dbReference type="KEGG" id="tpr:Tpau_3495"/>
<dbReference type="InterPro" id="IPR036271">
    <property type="entry name" value="Tet_transcr_reg_TetR-rel_C_sf"/>
</dbReference>
<dbReference type="Pfam" id="PF00440">
    <property type="entry name" value="TetR_N"/>
    <property type="match status" value="1"/>
</dbReference>
<organism evidence="7 8">
    <name type="scientific">Tsukamurella paurometabola (strain ATCC 8368 / DSM 20162 / CCUG 35730 / CIP 100753 / JCM 10117 / KCTC 9821 / NBRC 16120 / NCIMB 702349 / NCTC 13040)</name>
    <name type="common">Corynebacterium paurometabolum</name>
    <dbReference type="NCBI Taxonomy" id="521096"/>
    <lineage>
        <taxon>Bacteria</taxon>
        <taxon>Bacillati</taxon>
        <taxon>Actinomycetota</taxon>
        <taxon>Actinomycetes</taxon>
        <taxon>Mycobacteriales</taxon>
        <taxon>Tsukamurellaceae</taxon>
        <taxon>Tsukamurella</taxon>
    </lineage>
</organism>
<evidence type="ECO:0000256" key="2">
    <source>
        <dbReference type="ARBA" id="ARBA00023015"/>
    </source>
</evidence>
<accession>D5UX55</accession>
<keyword evidence="8" id="KW-1185">Reference proteome</keyword>
<keyword evidence="3 5" id="KW-0238">DNA-binding</keyword>
<name>D5UX55_TSUPD</name>
<dbReference type="EMBL" id="CP001966">
    <property type="protein sequence ID" value="ADG80074.1"/>
    <property type="molecule type" value="Genomic_DNA"/>
</dbReference>
<feature type="DNA-binding region" description="H-T-H motif" evidence="5">
    <location>
        <begin position="31"/>
        <end position="50"/>
    </location>
</feature>
<keyword evidence="1" id="KW-0678">Repressor</keyword>
<proteinExistence type="predicted"/>
<evidence type="ECO:0000259" key="6">
    <source>
        <dbReference type="PROSITE" id="PS50977"/>
    </source>
</evidence>
<sequence length="177" mass="19393">MPRNVDASQRRAEIDQIVWEIIADEGIAAVTLRSIANHGGISMGRVQHYFRSRDEILRHSLESLIRLAQDTLTESSSPRDSLNRLLTHAIPRSEAERRGSKVWYTYLAEAITDPSISAIVNTVLQGTEDHATALLDGDRIRARTVLAAADGIAYRTLVGQLTPAQAEDAIEALIGPA</sequence>
<reference evidence="7 8" key="2">
    <citation type="journal article" date="2011" name="Stand. Genomic Sci.">
        <title>Complete genome sequence of Tsukamurella paurometabola type strain (no. 33).</title>
        <authorList>
            <person name="Munk A.C."/>
            <person name="Lapidus A."/>
            <person name="Lucas S."/>
            <person name="Nolan M."/>
            <person name="Tice H."/>
            <person name="Cheng J.F."/>
            <person name="Del Rio T.G."/>
            <person name="Goodwin L."/>
            <person name="Pitluck S."/>
            <person name="Liolios K."/>
            <person name="Huntemann M."/>
            <person name="Ivanova N."/>
            <person name="Mavromatis K."/>
            <person name="Mikhailova N."/>
            <person name="Pati A."/>
            <person name="Chen A."/>
            <person name="Palaniappan K."/>
            <person name="Tapia R."/>
            <person name="Han C."/>
            <person name="Land M."/>
            <person name="Hauser L."/>
            <person name="Chang Y.J."/>
            <person name="Jeffries C.D."/>
            <person name="Brettin T."/>
            <person name="Yasawong M."/>
            <person name="Brambilla E.M."/>
            <person name="Rohde M."/>
            <person name="Sikorski J."/>
            <person name="Goker M."/>
            <person name="Detter J.C."/>
            <person name="Woyke T."/>
            <person name="Bristow J."/>
            <person name="Eisen J.A."/>
            <person name="Markowitz V."/>
            <person name="Hugenholtz P."/>
            <person name="Kyrpides N.C."/>
            <person name="Klenk H.P."/>
        </authorList>
    </citation>
    <scope>NUCLEOTIDE SEQUENCE [LARGE SCALE GENOMIC DNA]</scope>
    <source>
        <strain evidence="8">ATCC 8368 / DSM 20162 / CCUG 35730 / CIP 100753 / JCM 10117 / KCTC 9821 / NBRC 16120 / NCIMB 702349 / NCTC 13040</strain>
    </source>
</reference>
<evidence type="ECO:0000313" key="8">
    <source>
        <dbReference type="Proteomes" id="UP000001213"/>
    </source>
</evidence>
<dbReference type="GO" id="GO:0003677">
    <property type="term" value="F:DNA binding"/>
    <property type="evidence" value="ECO:0007669"/>
    <property type="project" value="UniProtKB-UniRule"/>
</dbReference>